<gene>
    <name evidence="1" type="ORF">JRQ81_015447</name>
</gene>
<proteinExistence type="predicted"/>
<reference evidence="1" key="1">
    <citation type="journal article" date="2023" name="DNA Res.">
        <title>Chromosome-level genome assembly of Phrynocephalus forsythii using third-generation DNA sequencing and Hi-C analysis.</title>
        <authorList>
            <person name="Qi Y."/>
            <person name="Zhao W."/>
            <person name="Zhao Y."/>
            <person name="Niu C."/>
            <person name="Cao S."/>
            <person name="Zhang Y."/>
        </authorList>
    </citation>
    <scope>NUCLEOTIDE SEQUENCE</scope>
    <source>
        <tissue evidence="1">Muscle</tissue>
    </source>
</reference>
<sequence>MLQELRKMRENVDMLLLNQQSQLLVLQEIQKQLSFLLPGNDLINSNVYSLGLLLAQQGAAMGSMSFPLLLHPSSLLPESARPFSSWVSS</sequence>
<dbReference type="EMBL" id="JAPFRF010000006">
    <property type="protein sequence ID" value="KAJ7329273.1"/>
    <property type="molecule type" value="Genomic_DNA"/>
</dbReference>
<organism evidence="1 2">
    <name type="scientific">Phrynocephalus forsythii</name>
    <dbReference type="NCBI Taxonomy" id="171643"/>
    <lineage>
        <taxon>Eukaryota</taxon>
        <taxon>Metazoa</taxon>
        <taxon>Chordata</taxon>
        <taxon>Craniata</taxon>
        <taxon>Vertebrata</taxon>
        <taxon>Euteleostomi</taxon>
        <taxon>Lepidosauria</taxon>
        <taxon>Squamata</taxon>
        <taxon>Bifurcata</taxon>
        <taxon>Unidentata</taxon>
        <taxon>Episquamata</taxon>
        <taxon>Toxicofera</taxon>
        <taxon>Iguania</taxon>
        <taxon>Acrodonta</taxon>
        <taxon>Agamidae</taxon>
        <taxon>Agaminae</taxon>
        <taxon>Phrynocephalus</taxon>
    </lineage>
</organism>
<dbReference type="AlphaFoldDB" id="A0A9Q0XTW6"/>
<dbReference type="Proteomes" id="UP001142489">
    <property type="component" value="Unassembled WGS sequence"/>
</dbReference>
<comment type="caution">
    <text evidence="1">The sequence shown here is derived from an EMBL/GenBank/DDBJ whole genome shotgun (WGS) entry which is preliminary data.</text>
</comment>
<keyword evidence="2" id="KW-1185">Reference proteome</keyword>
<accession>A0A9Q0XTW6</accession>
<name>A0A9Q0XTW6_9SAUR</name>
<protein>
    <submittedName>
        <fullName evidence="1">Uncharacterized protein</fullName>
    </submittedName>
</protein>
<evidence type="ECO:0000313" key="1">
    <source>
        <dbReference type="EMBL" id="KAJ7329273.1"/>
    </source>
</evidence>
<evidence type="ECO:0000313" key="2">
    <source>
        <dbReference type="Proteomes" id="UP001142489"/>
    </source>
</evidence>